<keyword evidence="3" id="KW-0146">Chitin degradation</keyword>
<gene>
    <name evidence="6" type="primary">chiA</name>
    <name evidence="6" type="ORF">lpari_00526</name>
</gene>
<dbReference type="GO" id="GO:0008061">
    <property type="term" value="F:chitin binding"/>
    <property type="evidence" value="ECO:0007669"/>
    <property type="project" value="InterPro"/>
</dbReference>
<dbReference type="Gene3D" id="3.10.50.10">
    <property type="match status" value="1"/>
</dbReference>
<comment type="catalytic activity">
    <reaction evidence="1">
        <text>Random endo-hydrolysis of N-acetyl-beta-D-glucosaminide (1-&gt;4)-beta-linkages in chitin and chitodextrins.</text>
        <dbReference type="EC" id="3.2.1.14"/>
    </reaction>
</comment>
<evidence type="ECO:0000256" key="3">
    <source>
        <dbReference type="ARBA" id="ARBA00023024"/>
    </source>
</evidence>
<dbReference type="InterPro" id="IPR011583">
    <property type="entry name" value="Chitinase_II/V-like_cat"/>
</dbReference>
<dbReference type="EMBL" id="LSOG01000016">
    <property type="protein sequence ID" value="OEH48451.1"/>
    <property type="molecule type" value="Genomic_DNA"/>
</dbReference>
<evidence type="ECO:0000313" key="7">
    <source>
        <dbReference type="Proteomes" id="UP000095229"/>
    </source>
</evidence>
<comment type="caution">
    <text evidence="6">The sequence shown here is derived from an EMBL/GenBank/DDBJ whole genome shotgun (WGS) entry which is preliminary data.</text>
</comment>
<dbReference type="PROSITE" id="PS51910">
    <property type="entry name" value="GH18_2"/>
    <property type="match status" value="1"/>
</dbReference>
<dbReference type="SUPFAM" id="SSF51445">
    <property type="entry name" value="(Trans)glycosidases"/>
    <property type="match status" value="1"/>
</dbReference>
<dbReference type="PATRIC" id="fig|45071.6.peg.1941"/>
<evidence type="ECO:0000256" key="2">
    <source>
        <dbReference type="ARBA" id="ARBA00012729"/>
    </source>
</evidence>
<evidence type="ECO:0000313" key="6">
    <source>
        <dbReference type="EMBL" id="OEH48451.1"/>
    </source>
</evidence>
<dbReference type="GO" id="GO:0006032">
    <property type="term" value="P:chitin catabolic process"/>
    <property type="evidence" value="ECO:0007669"/>
    <property type="project" value="UniProtKB-KW"/>
</dbReference>
<dbReference type="InterPro" id="IPR050314">
    <property type="entry name" value="Glycosyl_Hydrlase_18"/>
</dbReference>
<dbReference type="GO" id="GO:0008843">
    <property type="term" value="F:endochitinase activity"/>
    <property type="evidence" value="ECO:0007669"/>
    <property type="project" value="UniProtKB-EC"/>
</dbReference>
<organism evidence="6 7">
    <name type="scientific">Legionella parisiensis</name>
    <dbReference type="NCBI Taxonomy" id="45071"/>
    <lineage>
        <taxon>Bacteria</taxon>
        <taxon>Pseudomonadati</taxon>
        <taxon>Pseudomonadota</taxon>
        <taxon>Gammaproteobacteria</taxon>
        <taxon>Legionellales</taxon>
        <taxon>Legionellaceae</taxon>
        <taxon>Legionella</taxon>
    </lineage>
</organism>
<dbReference type="GO" id="GO:0000272">
    <property type="term" value="P:polysaccharide catabolic process"/>
    <property type="evidence" value="ECO:0007669"/>
    <property type="project" value="UniProtKB-KW"/>
</dbReference>
<dbReference type="SMART" id="SM00636">
    <property type="entry name" value="Glyco_18"/>
    <property type="match status" value="1"/>
</dbReference>
<reference evidence="6 7" key="1">
    <citation type="submission" date="2016-02" db="EMBL/GenBank/DDBJ databases">
        <title>Secondary metabolites in Legionella.</title>
        <authorList>
            <person name="Tobias N.J."/>
            <person name="Bode H.B."/>
        </authorList>
    </citation>
    <scope>NUCLEOTIDE SEQUENCE [LARGE SCALE GENOMIC DNA]</scope>
    <source>
        <strain evidence="6 7">DSM 19216</strain>
    </source>
</reference>
<evidence type="ECO:0000256" key="4">
    <source>
        <dbReference type="ARBA" id="ARBA00023326"/>
    </source>
</evidence>
<protein>
    <recommendedName>
        <fullName evidence="2">chitinase</fullName>
        <ecNumber evidence="2">3.2.1.14</ecNumber>
    </recommendedName>
</protein>
<name>A0A1E5JVB2_9GAMM</name>
<proteinExistence type="predicted"/>
<dbReference type="InterPro" id="IPR017853">
    <property type="entry name" value="GH"/>
</dbReference>
<dbReference type="EC" id="3.2.1.14" evidence="2"/>
<evidence type="ECO:0000259" key="5">
    <source>
        <dbReference type="PROSITE" id="PS51910"/>
    </source>
</evidence>
<feature type="domain" description="GH18" evidence="5">
    <location>
        <begin position="126"/>
        <end position="532"/>
    </location>
</feature>
<keyword evidence="4" id="KW-0119">Carbohydrate metabolism</keyword>
<evidence type="ECO:0000256" key="1">
    <source>
        <dbReference type="ARBA" id="ARBA00000822"/>
    </source>
</evidence>
<dbReference type="Gene3D" id="3.20.20.80">
    <property type="entry name" value="Glycosidases"/>
    <property type="match status" value="1"/>
</dbReference>
<dbReference type="SUPFAM" id="SSF54556">
    <property type="entry name" value="Chitinase insertion domain"/>
    <property type="match status" value="1"/>
</dbReference>
<dbReference type="InterPro" id="IPR029070">
    <property type="entry name" value="Chitinase_insertion_sf"/>
</dbReference>
<dbReference type="AlphaFoldDB" id="A0A1E5JVB2"/>
<dbReference type="PANTHER" id="PTHR11177:SF317">
    <property type="entry name" value="CHITINASE 12-RELATED"/>
    <property type="match status" value="1"/>
</dbReference>
<sequence length="532" mass="59229">MTPVINDSGYPPITSIKIYPLVYWGIIMNFLKKIIPSTMLAASLIPAVANATLTLYTTNWSMYGQNPYEYDGAYKNGRPYGQLAYVSNPEMVAQFNKADVIAWSFLQVWNSKDPNQAQYQIPASWDGLMHFSDLWGELPLEGSWISPLPPETKDFLEFCTANQGACTSVQMNGNTGQKELFNYTDQKGVGQLNSFGAFIHSPKYTTKRIIAIGGANTPDNKGISTATFAAIFANQDKFLNQFKSWMNHFKNLKGIDYDFEPPIDLQTGGQLPPGANTLADYKHLFDLVKASRYTLGKDAYISVTITVNKDYLEKINQSVDGGWFKQIANYTDSINLMTYDLHGPWSQSGDPYTAVHAYLKQPDTSRKDEFAINYATDSITEQVLAYGIPKEKLQVGLAAYGRGFSGVASGENTALPGFEQPWSGASHFATEYSIQDGLLPYKAVNKLINQLNYKIYHVNALDEKNNSFITGSYLYNATEKQFVGYQSPEVVKAVCRFIKDKQLKGAIMWSADTDLPVSNPNSLVATYKSLCN</sequence>
<dbReference type="STRING" id="45071.Lpar_1810"/>
<accession>A0A1E5JVB2</accession>
<dbReference type="InterPro" id="IPR001223">
    <property type="entry name" value="Glyco_hydro18_cat"/>
</dbReference>
<keyword evidence="7" id="KW-1185">Reference proteome</keyword>
<dbReference type="PANTHER" id="PTHR11177">
    <property type="entry name" value="CHITINASE"/>
    <property type="match status" value="1"/>
</dbReference>
<dbReference type="GO" id="GO:0005576">
    <property type="term" value="C:extracellular region"/>
    <property type="evidence" value="ECO:0007669"/>
    <property type="project" value="TreeGrafter"/>
</dbReference>
<dbReference type="Pfam" id="PF00704">
    <property type="entry name" value="Glyco_hydro_18"/>
    <property type="match status" value="1"/>
</dbReference>
<dbReference type="Proteomes" id="UP000095229">
    <property type="component" value="Unassembled WGS sequence"/>
</dbReference>
<keyword evidence="4" id="KW-0624">Polysaccharide degradation</keyword>